<protein>
    <submittedName>
        <fullName evidence="3">Uncharacterized protein</fullName>
    </submittedName>
</protein>
<evidence type="ECO:0000313" key="3">
    <source>
        <dbReference type="EMBL" id="KAF2238012.1"/>
    </source>
</evidence>
<feature type="compositionally biased region" description="Low complexity" evidence="1">
    <location>
        <begin position="687"/>
        <end position="704"/>
    </location>
</feature>
<evidence type="ECO:0000256" key="2">
    <source>
        <dbReference type="SAM" id="SignalP"/>
    </source>
</evidence>
<feature type="compositionally biased region" description="Polar residues" evidence="1">
    <location>
        <begin position="619"/>
        <end position="635"/>
    </location>
</feature>
<organism evidence="3 4">
    <name type="scientific">Viridothelium virens</name>
    <name type="common">Speckled blister lichen</name>
    <name type="synonym">Trypethelium virens</name>
    <dbReference type="NCBI Taxonomy" id="1048519"/>
    <lineage>
        <taxon>Eukaryota</taxon>
        <taxon>Fungi</taxon>
        <taxon>Dikarya</taxon>
        <taxon>Ascomycota</taxon>
        <taxon>Pezizomycotina</taxon>
        <taxon>Dothideomycetes</taxon>
        <taxon>Dothideomycetes incertae sedis</taxon>
        <taxon>Trypetheliales</taxon>
        <taxon>Trypetheliaceae</taxon>
        <taxon>Viridothelium</taxon>
    </lineage>
</organism>
<feature type="signal peptide" evidence="2">
    <location>
        <begin position="1"/>
        <end position="23"/>
    </location>
</feature>
<gene>
    <name evidence="3" type="ORF">EV356DRAFT_519647</name>
</gene>
<dbReference type="AlphaFoldDB" id="A0A6A6HJG5"/>
<name>A0A6A6HJG5_VIRVR</name>
<evidence type="ECO:0000313" key="4">
    <source>
        <dbReference type="Proteomes" id="UP000800092"/>
    </source>
</evidence>
<keyword evidence="4" id="KW-1185">Reference proteome</keyword>
<keyword evidence="2" id="KW-0732">Signal</keyword>
<feature type="chain" id="PRO_5025403392" evidence="2">
    <location>
        <begin position="24"/>
        <end position="1053"/>
    </location>
</feature>
<dbReference type="OrthoDB" id="3945090at2759"/>
<feature type="region of interest" description="Disordered" evidence="1">
    <location>
        <begin position="480"/>
        <end position="664"/>
    </location>
</feature>
<evidence type="ECO:0000256" key="1">
    <source>
        <dbReference type="SAM" id="MobiDB-lite"/>
    </source>
</evidence>
<proteinExistence type="predicted"/>
<sequence>MTSSFSFFVLLTCLTLFNDFSYGSQSLNATGVFNSSCSQCYIHSTSKSRVSSGSLSTKSPVSSSLGVGSYILQGLGTSSTELEIDVTSKAAFISTLSTSPNATQNSTLPFSSSKNLTIPLSGANSSESARSCASALQSYSAASDAWFSNNSYSTTQTFLPSAEVTTTYNYTITTLCDGIPRAINPSPVIYTNKGRGYQEPQVLAPPYPVTTPCTLGTRGCEILQSVFTSDLASYGAALDAYDSCLSSQDQDRAVTDSSRAFACNVSGEITYPTEPTPPACSFTVCSTCNIIAQSVRLLYWPSTAVPNNHICPNTTELTTFTAEPTGIGPNTQDFDGTILTSPTAYMSFGGVVVSWCSNQSTIKTNTLLPVNPSDVSSLRSVPWPGNEPFPGLTVPYINYDGPYPFNYGDLNTPMPYSAYSNVWFCFGDAWAECPTMTPDRYAPILAYPKSFIQSVDPSLSTCVLQYAYAGVYDPPHALQQQPSAALPISQSPYPNPQTHTSSSGADKSTMEPSPSASAKPPPLPPTPSRTTQQRPTAPPTNIPNAEQQDPHPIPSGGPSGSDSNPPQDDPHRPVPAIRQPPGGTVSSNVNNDPKSDPGSDDEDDPDTTSPKQDSDPLDISSNSGDNQEDSGQSAGSKIAGIMNDPGRGPVGSPDQETNQNPGNVAVANVLGDDGSDNEADKIISMLSDDGSSSGTSGQDSGSFSDDSKPPNPPAIAIVGGQTMYRVPNDPAAIEIGKVTLHPGEQTRLFGTPISIGTDRVVVGSDEQASTISLAKDAAPDGASVATVTIGSRILTALQESSNAIVIGSQTASLGGTPVTVDGPILSFGSNGLVVDGSSTIPLSTPEAAYSRTMIKATAIIIPGSLTVFEENDGDMVVGAQTLSVGGPPLTINGHVLSDGSNRVVVDGSKTALWTPAQEVGLKRKETLITAPDGKVFTVFETSGATDAVVDGHTLNVGGADATIDEDVVSLASGGLVVNGSVTEVLITATTVQGSSLDGAAGSIVDVKSTEMSSPTSGVTASSTAASTASRLPFLSLEIVISTSLLAFLSQIYS</sequence>
<dbReference type="Proteomes" id="UP000800092">
    <property type="component" value="Unassembled WGS sequence"/>
</dbReference>
<feature type="region of interest" description="Disordered" evidence="1">
    <location>
        <begin position="685"/>
        <end position="713"/>
    </location>
</feature>
<dbReference type="EMBL" id="ML991777">
    <property type="protein sequence ID" value="KAF2238012.1"/>
    <property type="molecule type" value="Genomic_DNA"/>
</dbReference>
<feature type="compositionally biased region" description="Polar residues" evidence="1">
    <location>
        <begin position="480"/>
        <end position="506"/>
    </location>
</feature>
<feature type="compositionally biased region" description="Low complexity" evidence="1">
    <location>
        <begin position="554"/>
        <end position="566"/>
    </location>
</feature>
<accession>A0A6A6HJG5</accession>
<reference evidence="3" key="1">
    <citation type="journal article" date="2020" name="Stud. Mycol.">
        <title>101 Dothideomycetes genomes: a test case for predicting lifestyles and emergence of pathogens.</title>
        <authorList>
            <person name="Haridas S."/>
            <person name="Albert R."/>
            <person name="Binder M."/>
            <person name="Bloem J."/>
            <person name="Labutti K."/>
            <person name="Salamov A."/>
            <person name="Andreopoulos B."/>
            <person name="Baker S."/>
            <person name="Barry K."/>
            <person name="Bills G."/>
            <person name="Bluhm B."/>
            <person name="Cannon C."/>
            <person name="Castanera R."/>
            <person name="Culley D."/>
            <person name="Daum C."/>
            <person name="Ezra D."/>
            <person name="Gonzalez J."/>
            <person name="Henrissat B."/>
            <person name="Kuo A."/>
            <person name="Liang C."/>
            <person name="Lipzen A."/>
            <person name="Lutzoni F."/>
            <person name="Magnuson J."/>
            <person name="Mondo S."/>
            <person name="Nolan M."/>
            <person name="Ohm R."/>
            <person name="Pangilinan J."/>
            <person name="Park H.-J."/>
            <person name="Ramirez L."/>
            <person name="Alfaro M."/>
            <person name="Sun H."/>
            <person name="Tritt A."/>
            <person name="Yoshinaga Y."/>
            <person name="Zwiers L.-H."/>
            <person name="Turgeon B."/>
            <person name="Goodwin S."/>
            <person name="Spatafora J."/>
            <person name="Crous P."/>
            <person name="Grigoriev I."/>
        </authorList>
    </citation>
    <scope>NUCLEOTIDE SEQUENCE</scope>
    <source>
        <strain evidence="3">Tuck. ex Michener</strain>
    </source>
</reference>